<organism evidence="2 3">
    <name type="scientific">Petrotoga olearia DSM 13574</name>
    <dbReference type="NCBI Taxonomy" id="1122955"/>
    <lineage>
        <taxon>Bacteria</taxon>
        <taxon>Thermotogati</taxon>
        <taxon>Thermotogota</taxon>
        <taxon>Thermotogae</taxon>
        <taxon>Petrotogales</taxon>
        <taxon>Petrotogaceae</taxon>
        <taxon>Petrotoga</taxon>
    </lineage>
</organism>
<accession>A0A2K1NYS0</accession>
<evidence type="ECO:0000313" key="3">
    <source>
        <dbReference type="Proteomes" id="UP000236434"/>
    </source>
</evidence>
<sequence length="169" mass="19881">MAIDFMNDSNLVHEDHLHPEVILWANFSEESKKEFLEKIKELDEELAQDINDYLTQFKVEEEVVPVNLPLDVDTEEEFDNFLYFLGELTEIIDLKAYSVITEVSLADEESENADSEDLYNFPAIFSEEKEGSCYLTVFDWDLKEMEEYSGKFDKNEKEIEGLRFPFFQS</sequence>
<protein>
    <submittedName>
        <fullName evidence="2">Uncharacterized protein</fullName>
    </submittedName>
</protein>
<keyword evidence="1" id="KW-0175">Coiled coil</keyword>
<dbReference type="AlphaFoldDB" id="A0A2K1NYS0"/>
<evidence type="ECO:0000256" key="1">
    <source>
        <dbReference type="SAM" id="Coils"/>
    </source>
</evidence>
<feature type="coiled-coil region" evidence="1">
    <location>
        <begin position="25"/>
        <end position="52"/>
    </location>
</feature>
<dbReference type="RefSeq" id="WP_103067281.1">
    <property type="nucleotide sequence ID" value="NZ_AZRL01000019.1"/>
</dbReference>
<reference evidence="2 3" key="1">
    <citation type="submission" date="2013-12" db="EMBL/GenBank/DDBJ databases">
        <title>Comparative genomics of Petrotoga isolates.</title>
        <authorList>
            <person name="Nesbo C.L."/>
            <person name="Charchuk R."/>
            <person name="Chow K."/>
        </authorList>
    </citation>
    <scope>NUCLEOTIDE SEQUENCE [LARGE SCALE GENOMIC DNA]</scope>
    <source>
        <strain evidence="2 3">DSM 13574</strain>
    </source>
</reference>
<gene>
    <name evidence="2" type="ORF">X929_07040</name>
</gene>
<dbReference type="OrthoDB" id="46818at2"/>
<dbReference type="Proteomes" id="UP000236434">
    <property type="component" value="Unassembled WGS sequence"/>
</dbReference>
<name>A0A2K1NYS0_9BACT</name>
<dbReference type="EMBL" id="AZRL01000019">
    <property type="protein sequence ID" value="PNR95683.1"/>
    <property type="molecule type" value="Genomic_DNA"/>
</dbReference>
<comment type="caution">
    <text evidence="2">The sequence shown here is derived from an EMBL/GenBank/DDBJ whole genome shotgun (WGS) entry which is preliminary data.</text>
</comment>
<proteinExistence type="predicted"/>
<evidence type="ECO:0000313" key="2">
    <source>
        <dbReference type="EMBL" id="PNR95683.1"/>
    </source>
</evidence>